<dbReference type="GO" id="GO:0016747">
    <property type="term" value="F:acyltransferase activity, transferring groups other than amino-acyl groups"/>
    <property type="evidence" value="ECO:0007669"/>
    <property type="project" value="InterPro"/>
</dbReference>
<comment type="caution">
    <text evidence="2">The sequence shown here is derived from an EMBL/GenBank/DDBJ whole genome shotgun (WGS) entry which is preliminary data.</text>
</comment>
<organism evidence="2 3">
    <name type="scientific">Actinopolymorpha pittospori</name>
    <dbReference type="NCBI Taxonomy" id="648752"/>
    <lineage>
        <taxon>Bacteria</taxon>
        <taxon>Bacillati</taxon>
        <taxon>Actinomycetota</taxon>
        <taxon>Actinomycetes</taxon>
        <taxon>Propionibacteriales</taxon>
        <taxon>Actinopolymorphaceae</taxon>
        <taxon>Actinopolymorpha</taxon>
    </lineage>
</organism>
<dbReference type="AlphaFoldDB" id="A0A927MNL9"/>
<dbReference type="Pfam" id="PF13350">
    <property type="entry name" value="Y_phosphatase3"/>
    <property type="match status" value="1"/>
</dbReference>
<sequence length="527" mass="57728">MPATPSATALTCVVLEGRLIRLEPLGHRHAADLARACEEDRSSYAYTWVPTATEVDAYIDTQLARAAAGKLVPYAVVEKTTGRAVGATAYWDPRQWPDGSGLCAVEIGFSWLAASAQGRGINAEAKLLLFDHAFTAFGVARVDLKTDARNRRSRAALERAGATFEGVLRRWSRSWAPGEEGRLRDSAMYSIVAEEWPERRARLTARLTGHGPASISMSGSAPASSAAAAVSASTPDDVGEVIPLEGALNARAVAGFRISDGRRIKPGIVYRSSALSYLIDRDRATLQRLNIRTVIDLRGPAEQTKAPDRLPAGTVSLSAPVDQDDLDFTRIDALLDRQGFSSQMRNREKVNAYGPFYRMLSLVNSYGEPGFLPKLAAYKTLFDRILDARRAGAILLHCTGGRDRTGIATAILLRTLGVCEQTIEANYLASNLLLQPDRDDPASTSFQRFTFSNVYVQPTSNHLFQKVAADLDETPQHIYDAVKLQPEYLRTLWAHIDQQHGSFGTFLATEYGLTPKRIEQLKDVMTS</sequence>
<evidence type="ECO:0000259" key="1">
    <source>
        <dbReference type="PROSITE" id="PS51186"/>
    </source>
</evidence>
<keyword evidence="3" id="KW-1185">Reference proteome</keyword>
<dbReference type="SUPFAM" id="SSF52799">
    <property type="entry name" value="(Phosphotyrosine protein) phosphatases II"/>
    <property type="match status" value="1"/>
</dbReference>
<dbReference type="InterPro" id="IPR029021">
    <property type="entry name" value="Prot-tyrosine_phosphatase-like"/>
</dbReference>
<dbReference type="SUPFAM" id="SSF55729">
    <property type="entry name" value="Acyl-CoA N-acyltransferases (Nat)"/>
    <property type="match status" value="1"/>
</dbReference>
<evidence type="ECO:0000313" key="3">
    <source>
        <dbReference type="Proteomes" id="UP000638648"/>
    </source>
</evidence>
<dbReference type="Proteomes" id="UP000638648">
    <property type="component" value="Unassembled WGS sequence"/>
</dbReference>
<dbReference type="PROSITE" id="PS51186">
    <property type="entry name" value="GNAT"/>
    <property type="match status" value="1"/>
</dbReference>
<dbReference type="InterPro" id="IPR026893">
    <property type="entry name" value="Tyr/Ser_Pase_IphP-type"/>
</dbReference>
<dbReference type="Gene3D" id="3.40.630.30">
    <property type="match status" value="1"/>
</dbReference>
<dbReference type="Gene3D" id="3.90.190.10">
    <property type="entry name" value="Protein tyrosine phosphatase superfamily"/>
    <property type="match status" value="1"/>
</dbReference>
<protein>
    <submittedName>
        <fullName evidence="2">RimJ/RimL family protein N-acetyltransferase/protein tyrosine/serine phosphatase</fullName>
    </submittedName>
</protein>
<reference evidence="2" key="1">
    <citation type="submission" date="2020-10" db="EMBL/GenBank/DDBJ databases">
        <title>Sequencing the genomes of 1000 actinobacteria strains.</title>
        <authorList>
            <person name="Klenk H.-P."/>
        </authorList>
    </citation>
    <scope>NUCLEOTIDE SEQUENCE</scope>
    <source>
        <strain evidence="2">DSM 45354</strain>
    </source>
</reference>
<dbReference type="InterPro" id="IPR016130">
    <property type="entry name" value="Tyr_Pase_AS"/>
</dbReference>
<dbReference type="Pfam" id="PF13302">
    <property type="entry name" value="Acetyltransf_3"/>
    <property type="match status" value="1"/>
</dbReference>
<dbReference type="EMBL" id="JADBEM010000001">
    <property type="protein sequence ID" value="MBE1603551.1"/>
    <property type="molecule type" value="Genomic_DNA"/>
</dbReference>
<dbReference type="RefSeq" id="WP_192748336.1">
    <property type="nucleotide sequence ID" value="NZ_BAABJL010000154.1"/>
</dbReference>
<dbReference type="InterPro" id="IPR016181">
    <property type="entry name" value="Acyl_CoA_acyltransferase"/>
</dbReference>
<dbReference type="InterPro" id="IPR000182">
    <property type="entry name" value="GNAT_dom"/>
</dbReference>
<evidence type="ECO:0000313" key="2">
    <source>
        <dbReference type="EMBL" id="MBE1603551.1"/>
    </source>
</evidence>
<dbReference type="PANTHER" id="PTHR43610:SF1">
    <property type="entry name" value="N-ACETYLTRANSFERASE DOMAIN-CONTAINING PROTEIN"/>
    <property type="match status" value="1"/>
</dbReference>
<gene>
    <name evidence="2" type="ORF">HEB94_000399</name>
</gene>
<name>A0A927MNL9_9ACTN</name>
<dbReference type="PANTHER" id="PTHR43610">
    <property type="entry name" value="BLL6696 PROTEIN"/>
    <property type="match status" value="1"/>
</dbReference>
<dbReference type="PROSITE" id="PS00383">
    <property type="entry name" value="TYR_PHOSPHATASE_1"/>
    <property type="match status" value="1"/>
</dbReference>
<proteinExistence type="predicted"/>
<accession>A0A927MNL9</accession>
<feature type="domain" description="N-acetyltransferase" evidence="1">
    <location>
        <begin position="20"/>
        <end position="185"/>
    </location>
</feature>
<dbReference type="GO" id="GO:0004721">
    <property type="term" value="F:phosphoprotein phosphatase activity"/>
    <property type="evidence" value="ECO:0007669"/>
    <property type="project" value="InterPro"/>
</dbReference>